<evidence type="ECO:0000313" key="2">
    <source>
        <dbReference type="Proteomes" id="UP000722750"/>
    </source>
</evidence>
<comment type="caution">
    <text evidence="1">The sequence shown here is derived from an EMBL/GenBank/DDBJ whole genome shotgun (WGS) entry which is preliminary data.</text>
</comment>
<protein>
    <submittedName>
        <fullName evidence="1">Uncharacterized protein</fullName>
    </submittedName>
</protein>
<name>A0A941W330_9BACT</name>
<organism evidence="1 2">
    <name type="scientific">Candidatus Scalindua arabica</name>
    <dbReference type="NCBI Taxonomy" id="1127984"/>
    <lineage>
        <taxon>Bacteria</taxon>
        <taxon>Pseudomonadati</taxon>
        <taxon>Planctomycetota</taxon>
        <taxon>Candidatus Brocadiia</taxon>
        <taxon>Candidatus Brocadiales</taxon>
        <taxon>Candidatus Scalinduaceae</taxon>
        <taxon>Candidatus Scalindua</taxon>
    </lineage>
</organism>
<evidence type="ECO:0000313" key="1">
    <source>
        <dbReference type="EMBL" id="MBS1258353.1"/>
    </source>
</evidence>
<accession>A0A941W330</accession>
<dbReference type="AlphaFoldDB" id="A0A941W330"/>
<proteinExistence type="predicted"/>
<dbReference type="Proteomes" id="UP000722750">
    <property type="component" value="Unassembled WGS sequence"/>
</dbReference>
<reference evidence="1" key="1">
    <citation type="journal article" date="2021" name="ISME J.">
        <title>Fine-scale metabolic discontinuity in a stratified prokaryote microbiome of a Red Sea deep halocline.</title>
        <authorList>
            <person name="Michoud G."/>
            <person name="Ngugi D.K."/>
            <person name="Barozzi A."/>
            <person name="Merlino G."/>
            <person name="Calleja M.L."/>
            <person name="Delgado-Huertas A."/>
            <person name="Moran X.A.G."/>
            <person name="Daffonchio D."/>
        </authorList>
    </citation>
    <scope>NUCLEOTIDE SEQUENCE</scope>
    <source>
        <strain evidence="1">SuakinDeep_MAG55_1</strain>
    </source>
</reference>
<sequence>MTKHKVTIFKPYPFEVGQKIRIEGSRRKGDWEVTDITERNVTLRCPLSNKEYTWDMFCYFAEEKSDTPWPLE</sequence>
<dbReference type="EMBL" id="JAANXD010000059">
    <property type="protein sequence ID" value="MBS1258353.1"/>
    <property type="molecule type" value="Genomic_DNA"/>
</dbReference>
<gene>
    <name evidence="1" type="ORF">MAG551_01411</name>
</gene>